<dbReference type="OrthoDB" id="432412at2759"/>
<dbReference type="EMBL" id="KZ678139">
    <property type="protein sequence ID" value="PSN63606.1"/>
    <property type="molecule type" value="Genomic_DNA"/>
</dbReference>
<dbReference type="Proteomes" id="UP000240883">
    <property type="component" value="Unassembled WGS sequence"/>
</dbReference>
<proteinExistence type="predicted"/>
<gene>
    <name evidence="1" type="ORF">BS50DRAFT_647228</name>
</gene>
<dbReference type="AlphaFoldDB" id="A0A2T2NED5"/>
<sequence>MSPPWTALIRTHHITSRKKIAKLRAAASAHDIYALLRSGGCPGIMYCQGRSESCVRDWVAAVQRLRYKDFQLATKPAESEAAGSDVQAASYGKLEEVESVREFGARMQGLGVWGWWRRGMGYARET</sequence>
<keyword evidence="2" id="KW-1185">Reference proteome</keyword>
<evidence type="ECO:0000313" key="1">
    <source>
        <dbReference type="EMBL" id="PSN63606.1"/>
    </source>
</evidence>
<evidence type="ECO:0000313" key="2">
    <source>
        <dbReference type="Proteomes" id="UP000240883"/>
    </source>
</evidence>
<dbReference type="STRING" id="1448308.A0A2T2NED5"/>
<name>A0A2T2NED5_CORCC</name>
<accession>A0A2T2NED5</accession>
<dbReference type="CDD" id="cd24163">
    <property type="entry name" value="RWDD2_C"/>
    <property type="match status" value="1"/>
</dbReference>
<reference evidence="1 2" key="1">
    <citation type="journal article" date="2018" name="Front. Microbiol.">
        <title>Genome-Wide Analysis of Corynespora cassiicola Leaf Fall Disease Putative Effectors.</title>
        <authorList>
            <person name="Lopez D."/>
            <person name="Ribeiro S."/>
            <person name="Label P."/>
            <person name="Fumanal B."/>
            <person name="Venisse J.S."/>
            <person name="Kohler A."/>
            <person name="de Oliveira R.R."/>
            <person name="Labutti K."/>
            <person name="Lipzen A."/>
            <person name="Lail K."/>
            <person name="Bauer D."/>
            <person name="Ohm R.A."/>
            <person name="Barry K.W."/>
            <person name="Spatafora J."/>
            <person name="Grigoriev I.V."/>
            <person name="Martin F.M."/>
            <person name="Pujade-Renaud V."/>
        </authorList>
    </citation>
    <scope>NUCLEOTIDE SEQUENCE [LARGE SCALE GENOMIC DNA]</scope>
    <source>
        <strain evidence="1 2">Philippines</strain>
    </source>
</reference>
<protein>
    <submittedName>
        <fullName evidence="1">Uncharacterized protein</fullName>
    </submittedName>
</protein>
<organism evidence="1 2">
    <name type="scientific">Corynespora cassiicola Philippines</name>
    <dbReference type="NCBI Taxonomy" id="1448308"/>
    <lineage>
        <taxon>Eukaryota</taxon>
        <taxon>Fungi</taxon>
        <taxon>Dikarya</taxon>
        <taxon>Ascomycota</taxon>
        <taxon>Pezizomycotina</taxon>
        <taxon>Dothideomycetes</taxon>
        <taxon>Pleosporomycetidae</taxon>
        <taxon>Pleosporales</taxon>
        <taxon>Corynesporascaceae</taxon>
        <taxon>Corynespora</taxon>
    </lineage>
</organism>
<dbReference type="InterPro" id="IPR059181">
    <property type="entry name" value="RWDD2A-B_C"/>
</dbReference>